<keyword evidence="3" id="KW-1185">Reference proteome</keyword>
<reference evidence="2" key="1">
    <citation type="submission" date="2020-10" db="EMBL/GenBank/DDBJ databases">
        <title>Sequencing the genomes of 1000 actinobacteria strains.</title>
        <authorList>
            <person name="Klenk H.-P."/>
        </authorList>
    </citation>
    <scope>NUCLEOTIDE SEQUENCE</scope>
    <source>
        <strain evidence="2">DSM 45354</strain>
    </source>
</reference>
<dbReference type="RefSeq" id="WP_192753685.1">
    <property type="nucleotide sequence ID" value="NZ_BAABJL010000095.1"/>
</dbReference>
<evidence type="ECO:0000313" key="2">
    <source>
        <dbReference type="EMBL" id="MBE1610295.1"/>
    </source>
</evidence>
<protein>
    <submittedName>
        <fullName evidence="2">Uncharacterized protein</fullName>
    </submittedName>
</protein>
<accession>A0A927N0D1</accession>
<feature type="chain" id="PRO_5036828964" evidence="1">
    <location>
        <begin position="36"/>
        <end position="184"/>
    </location>
</feature>
<dbReference type="AlphaFoldDB" id="A0A927N0D1"/>
<dbReference type="Proteomes" id="UP000638648">
    <property type="component" value="Unassembled WGS sequence"/>
</dbReference>
<keyword evidence="1" id="KW-0732">Signal</keyword>
<evidence type="ECO:0000313" key="3">
    <source>
        <dbReference type="Proteomes" id="UP000638648"/>
    </source>
</evidence>
<comment type="caution">
    <text evidence="2">The sequence shown here is derived from an EMBL/GenBank/DDBJ whole genome shotgun (WGS) entry which is preliminary data.</text>
</comment>
<dbReference type="EMBL" id="JADBEM010000001">
    <property type="protein sequence ID" value="MBE1610295.1"/>
    <property type="molecule type" value="Genomic_DNA"/>
</dbReference>
<sequence length="184" mass="19668">MICSNRPSRRRATSRVTLVGLAALALLGAALPASASRAEPAPRVVPSIGRAEPTEMRLVGAADLKTIPGARLHFAFDARAVRDHAKDATGTFRFEHTEGEVDFWATGRITCLNVGGPVAVASGTVTESNYAEMDGWEVGFTVYDHGRHDRFNATWDMGFNGTPPPCMSTAPVAEIQNGNFVVRG</sequence>
<proteinExistence type="predicted"/>
<name>A0A927N0D1_9ACTN</name>
<organism evidence="2 3">
    <name type="scientific">Actinopolymorpha pittospori</name>
    <dbReference type="NCBI Taxonomy" id="648752"/>
    <lineage>
        <taxon>Bacteria</taxon>
        <taxon>Bacillati</taxon>
        <taxon>Actinomycetota</taxon>
        <taxon>Actinomycetes</taxon>
        <taxon>Propionibacteriales</taxon>
        <taxon>Actinopolymorphaceae</taxon>
        <taxon>Actinopolymorpha</taxon>
    </lineage>
</organism>
<gene>
    <name evidence="2" type="ORF">HEB94_007143</name>
</gene>
<feature type="signal peptide" evidence="1">
    <location>
        <begin position="1"/>
        <end position="35"/>
    </location>
</feature>
<evidence type="ECO:0000256" key="1">
    <source>
        <dbReference type="SAM" id="SignalP"/>
    </source>
</evidence>